<feature type="transmembrane region" description="Helical" evidence="7">
    <location>
        <begin position="241"/>
        <end position="264"/>
    </location>
</feature>
<evidence type="ECO:0000256" key="1">
    <source>
        <dbReference type="ARBA" id="ARBA00004651"/>
    </source>
</evidence>
<reference evidence="8 9" key="1">
    <citation type="submission" date="2018-07" db="EMBL/GenBank/DDBJ databases">
        <title>Genomic Encyclopedia of Type Strains, Phase IV (KMG-IV): sequencing the most valuable type-strain genomes for metagenomic binning, comparative biology and taxonomic classification.</title>
        <authorList>
            <person name="Goeker M."/>
        </authorList>
    </citation>
    <scope>NUCLEOTIDE SEQUENCE [LARGE SCALE GENOMIC DNA]</scope>
    <source>
        <strain evidence="8 9">DSM 14364</strain>
    </source>
</reference>
<evidence type="ECO:0000256" key="6">
    <source>
        <dbReference type="SAM" id="MobiDB-lite"/>
    </source>
</evidence>
<dbReference type="Pfam" id="PF03631">
    <property type="entry name" value="Virul_fac_BrkB"/>
    <property type="match status" value="1"/>
</dbReference>
<organism evidence="8 9">
    <name type="scientific">Microvirga subterranea</name>
    <dbReference type="NCBI Taxonomy" id="186651"/>
    <lineage>
        <taxon>Bacteria</taxon>
        <taxon>Pseudomonadati</taxon>
        <taxon>Pseudomonadota</taxon>
        <taxon>Alphaproteobacteria</taxon>
        <taxon>Hyphomicrobiales</taxon>
        <taxon>Methylobacteriaceae</taxon>
        <taxon>Microvirga</taxon>
    </lineage>
</organism>
<feature type="region of interest" description="Disordered" evidence="6">
    <location>
        <begin position="53"/>
        <end position="107"/>
    </location>
</feature>
<dbReference type="NCBIfam" id="TIGR00765">
    <property type="entry name" value="yihY_not_rbn"/>
    <property type="match status" value="1"/>
</dbReference>
<dbReference type="Proteomes" id="UP000254925">
    <property type="component" value="Unassembled WGS sequence"/>
</dbReference>
<protein>
    <submittedName>
        <fullName evidence="8">Membrane protein</fullName>
    </submittedName>
</protein>
<feature type="transmembrane region" description="Helical" evidence="7">
    <location>
        <begin position="127"/>
        <end position="156"/>
    </location>
</feature>
<proteinExistence type="predicted"/>
<feature type="region of interest" description="Disordered" evidence="6">
    <location>
        <begin position="1"/>
        <end position="27"/>
    </location>
</feature>
<evidence type="ECO:0000256" key="5">
    <source>
        <dbReference type="ARBA" id="ARBA00023136"/>
    </source>
</evidence>
<feature type="transmembrane region" description="Helical" evidence="7">
    <location>
        <begin position="348"/>
        <end position="369"/>
    </location>
</feature>
<accession>A0A370HKI1</accession>
<sequence>MPSSDRLAQEHRCKNMADSSAQGRPTYPSAATTMWAMVAGWALLKLVAGGTRQAPHGRTVGHTGPPQAGQGKAFPRKDASSSIGHAPPEAAKESERGRHADSPTEIPTPGWKDILWRTYEEFGNDRVMAVAAGVTFYALLALFPAIAALVSIYGLFADPSTIESHLSALSGVMPGGAMEIISEQVKRIASQGGGTLGFSFIIGLVVSLWSANAGMKAIIDALNIVYEEEEKRSFIALNAQSLAFTFGAIVFVLLAVGGIVVMPIVLDFVGLGGTAETLLSLARWPVLLLVVLTGLAVIYRYGPSRDKAEWKWVTPGGLLAAVLWLAGSLLFSWYVANFGSYNETYGSLGAVIGFMTWIWISTIVVLLGAELNAEIEHQTAKDTTEGAHQPMGARGATMADTLGEAKA</sequence>
<keyword evidence="4 7" id="KW-1133">Transmembrane helix</keyword>
<gene>
    <name evidence="8" type="ORF">DES45_105104</name>
</gene>
<evidence type="ECO:0000256" key="7">
    <source>
        <dbReference type="SAM" id="Phobius"/>
    </source>
</evidence>
<dbReference type="PANTHER" id="PTHR30213:SF0">
    <property type="entry name" value="UPF0761 MEMBRANE PROTEIN YIHY"/>
    <property type="match status" value="1"/>
</dbReference>
<name>A0A370HKI1_9HYPH</name>
<keyword evidence="3 7" id="KW-0812">Transmembrane</keyword>
<evidence type="ECO:0000256" key="2">
    <source>
        <dbReference type="ARBA" id="ARBA00022475"/>
    </source>
</evidence>
<dbReference type="AlphaFoldDB" id="A0A370HKI1"/>
<dbReference type="PANTHER" id="PTHR30213">
    <property type="entry name" value="INNER MEMBRANE PROTEIN YHJD"/>
    <property type="match status" value="1"/>
</dbReference>
<feature type="transmembrane region" description="Helical" evidence="7">
    <location>
        <begin position="313"/>
        <end position="336"/>
    </location>
</feature>
<dbReference type="InterPro" id="IPR017039">
    <property type="entry name" value="Virul_fac_BrkB"/>
</dbReference>
<evidence type="ECO:0000256" key="4">
    <source>
        <dbReference type="ARBA" id="ARBA00022989"/>
    </source>
</evidence>
<feature type="compositionally biased region" description="Basic and acidic residues" evidence="6">
    <location>
        <begin position="90"/>
        <end position="102"/>
    </location>
</feature>
<evidence type="ECO:0000313" key="8">
    <source>
        <dbReference type="EMBL" id="RDI58581.1"/>
    </source>
</evidence>
<comment type="subcellular location">
    <subcellularLocation>
        <location evidence="1">Cell membrane</location>
        <topology evidence="1">Multi-pass membrane protein</topology>
    </subcellularLocation>
</comment>
<keyword evidence="2" id="KW-1003">Cell membrane</keyword>
<keyword evidence="9" id="KW-1185">Reference proteome</keyword>
<comment type="caution">
    <text evidence="8">The sequence shown here is derived from an EMBL/GenBank/DDBJ whole genome shotgun (WGS) entry which is preliminary data.</text>
</comment>
<dbReference type="EMBL" id="QQBB01000005">
    <property type="protein sequence ID" value="RDI58581.1"/>
    <property type="molecule type" value="Genomic_DNA"/>
</dbReference>
<dbReference type="GO" id="GO:0005886">
    <property type="term" value="C:plasma membrane"/>
    <property type="evidence" value="ECO:0007669"/>
    <property type="project" value="UniProtKB-SubCell"/>
</dbReference>
<evidence type="ECO:0000313" key="9">
    <source>
        <dbReference type="Proteomes" id="UP000254925"/>
    </source>
</evidence>
<feature type="transmembrane region" description="Helical" evidence="7">
    <location>
        <begin position="188"/>
        <end position="209"/>
    </location>
</feature>
<evidence type="ECO:0000256" key="3">
    <source>
        <dbReference type="ARBA" id="ARBA00022692"/>
    </source>
</evidence>
<keyword evidence="5 7" id="KW-0472">Membrane</keyword>
<feature type="transmembrane region" description="Helical" evidence="7">
    <location>
        <begin position="284"/>
        <end position="301"/>
    </location>
</feature>
<feature type="transmembrane region" description="Helical" evidence="7">
    <location>
        <begin position="27"/>
        <end position="48"/>
    </location>
</feature>